<reference evidence="2 3" key="1">
    <citation type="submission" date="2022-09" db="EMBL/GenBank/DDBJ databases">
        <authorList>
            <person name="Palmer J.M."/>
        </authorList>
    </citation>
    <scope>NUCLEOTIDE SEQUENCE [LARGE SCALE GENOMIC DNA]</scope>
    <source>
        <strain evidence="2 3">DSM 7382</strain>
    </source>
</reference>
<comment type="caution">
    <text evidence="2">The sequence shown here is derived from an EMBL/GenBank/DDBJ whole genome shotgun (WGS) entry which is preliminary data.</text>
</comment>
<proteinExistence type="predicted"/>
<sequence>MFRNVLAACALLVSIVGAVPVVMQDRSFDYKSAALSYVGKQWGVTPSNSLQFDSSVGGSSKTYAFLRQQQNGVPIDNTYATVVFDQSNTVASFDGKKVDFNYVAANLPNISPKVAFAAGEAALEGTEYDGTWNGEFSYIGVPGSSLSPARNGTALVFSYYAKFKDTTSGVTYGAYIDASNSQVRLVKNLQTGVYVVSP</sequence>
<dbReference type="EMBL" id="JASBNA010000007">
    <property type="protein sequence ID" value="KAK7690116.1"/>
    <property type="molecule type" value="Genomic_DNA"/>
</dbReference>
<feature type="chain" id="PRO_5043653944" evidence="1">
    <location>
        <begin position="19"/>
        <end position="198"/>
    </location>
</feature>
<feature type="signal peptide" evidence="1">
    <location>
        <begin position="1"/>
        <end position="18"/>
    </location>
</feature>
<dbReference type="Proteomes" id="UP001385951">
    <property type="component" value="Unassembled WGS sequence"/>
</dbReference>
<keyword evidence="1" id="KW-0732">Signal</keyword>
<gene>
    <name evidence="2" type="ORF">QCA50_006764</name>
</gene>
<dbReference type="AlphaFoldDB" id="A0AAW0GB75"/>
<protein>
    <submittedName>
        <fullName evidence="2">Uncharacterized protein</fullName>
    </submittedName>
</protein>
<evidence type="ECO:0000256" key="1">
    <source>
        <dbReference type="SAM" id="SignalP"/>
    </source>
</evidence>
<name>A0AAW0GB75_9APHY</name>
<organism evidence="2 3">
    <name type="scientific">Cerrena zonata</name>
    <dbReference type="NCBI Taxonomy" id="2478898"/>
    <lineage>
        <taxon>Eukaryota</taxon>
        <taxon>Fungi</taxon>
        <taxon>Dikarya</taxon>
        <taxon>Basidiomycota</taxon>
        <taxon>Agaricomycotina</taxon>
        <taxon>Agaricomycetes</taxon>
        <taxon>Polyporales</taxon>
        <taxon>Cerrenaceae</taxon>
        <taxon>Cerrena</taxon>
    </lineage>
</organism>
<evidence type="ECO:0000313" key="3">
    <source>
        <dbReference type="Proteomes" id="UP001385951"/>
    </source>
</evidence>
<keyword evidence="3" id="KW-1185">Reference proteome</keyword>
<accession>A0AAW0GB75</accession>
<evidence type="ECO:0000313" key="2">
    <source>
        <dbReference type="EMBL" id="KAK7690116.1"/>
    </source>
</evidence>